<dbReference type="InterPro" id="IPR011576">
    <property type="entry name" value="Pyridox_Oxase_N"/>
</dbReference>
<comment type="pathway">
    <text evidence="3">Cofactor metabolism; pyridoxal 5'-phosphate salvage; pyridoxal 5'-phosphate from pyridoxine 5'-phosphate: step 1/1.</text>
</comment>
<dbReference type="PANTHER" id="PTHR10851">
    <property type="entry name" value="PYRIDOXINE-5-PHOSPHATE OXIDASE"/>
    <property type="match status" value="1"/>
</dbReference>
<evidence type="ECO:0000256" key="4">
    <source>
        <dbReference type="ARBA" id="ARBA00012801"/>
    </source>
</evidence>
<sequence>MEKINFATLNWEKDPITQFEVLYQAHFRKLEQVLGRPPTDNATRVTIATSTKDGTPSLRYVLLKQHDNRGFIINTHYTSRKGRDLIENPKASLCFYWKQLDVQVRVDADVKKLSSEESDANLEGQTTRFSSGVGN</sequence>
<feature type="domain" description="Pyridoxamine 5'-phosphate oxidase N-terminal" evidence="8">
    <location>
        <begin position="42"/>
        <end position="122"/>
    </location>
</feature>
<dbReference type="Proteomes" id="UP001431209">
    <property type="component" value="Unassembled WGS sequence"/>
</dbReference>
<gene>
    <name evidence="9" type="ORF">AKO1_009243</name>
</gene>
<dbReference type="InterPro" id="IPR012349">
    <property type="entry name" value="Split_barrel_FMN-bd"/>
</dbReference>
<proteinExistence type="predicted"/>
<dbReference type="Gene3D" id="2.30.110.10">
    <property type="entry name" value="Electron Transport, Fmn-binding Protein, Chain A"/>
    <property type="match status" value="1"/>
</dbReference>
<comment type="caution">
    <text evidence="9">The sequence shown here is derived from an EMBL/GenBank/DDBJ whole genome shotgun (WGS) entry which is preliminary data.</text>
</comment>
<evidence type="ECO:0000256" key="6">
    <source>
        <dbReference type="ARBA" id="ARBA00022643"/>
    </source>
</evidence>
<keyword evidence="10" id="KW-1185">Reference proteome</keyword>
<dbReference type="GO" id="GO:0010181">
    <property type="term" value="F:FMN binding"/>
    <property type="evidence" value="ECO:0007669"/>
    <property type="project" value="InterPro"/>
</dbReference>
<evidence type="ECO:0000259" key="8">
    <source>
        <dbReference type="Pfam" id="PF01243"/>
    </source>
</evidence>
<dbReference type="EMBL" id="JAOPGA020001603">
    <property type="protein sequence ID" value="KAL0489828.1"/>
    <property type="molecule type" value="Genomic_DNA"/>
</dbReference>
<dbReference type="EC" id="1.4.3.5" evidence="4"/>
<reference evidence="9 10" key="1">
    <citation type="submission" date="2024-03" db="EMBL/GenBank/DDBJ databases">
        <title>The Acrasis kona genome and developmental transcriptomes reveal deep origins of eukaryotic multicellular pathways.</title>
        <authorList>
            <person name="Sheikh S."/>
            <person name="Fu C.-J."/>
            <person name="Brown M.W."/>
            <person name="Baldauf S.L."/>
        </authorList>
    </citation>
    <scope>NUCLEOTIDE SEQUENCE [LARGE SCALE GENOMIC DNA]</scope>
    <source>
        <strain evidence="9 10">ATCC MYA-3509</strain>
    </source>
</reference>
<evidence type="ECO:0000256" key="3">
    <source>
        <dbReference type="ARBA" id="ARBA00005037"/>
    </source>
</evidence>
<organism evidence="9 10">
    <name type="scientific">Acrasis kona</name>
    <dbReference type="NCBI Taxonomy" id="1008807"/>
    <lineage>
        <taxon>Eukaryota</taxon>
        <taxon>Discoba</taxon>
        <taxon>Heterolobosea</taxon>
        <taxon>Tetramitia</taxon>
        <taxon>Eutetramitia</taxon>
        <taxon>Acrasidae</taxon>
        <taxon>Acrasis</taxon>
    </lineage>
</organism>
<evidence type="ECO:0000256" key="7">
    <source>
        <dbReference type="ARBA" id="ARBA00023002"/>
    </source>
</evidence>
<dbReference type="GO" id="GO:0004733">
    <property type="term" value="F:pyridoxamine phosphate oxidase activity"/>
    <property type="evidence" value="ECO:0007669"/>
    <property type="project" value="UniProtKB-EC"/>
</dbReference>
<evidence type="ECO:0000256" key="2">
    <source>
        <dbReference type="ARBA" id="ARBA00004738"/>
    </source>
</evidence>
<name>A0AAW2ZIY8_9EUKA</name>
<evidence type="ECO:0000313" key="9">
    <source>
        <dbReference type="EMBL" id="KAL0489828.1"/>
    </source>
</evidence>
<protein>
    <recommendedName>
        <fullName evidence="4">pyridoxal 5'-phosphate synthase</fullName>
        <ecNumber evidence="4">1.4.3.5</ecNumber>
    </recommendedName>
</protein>
<dbReference type="AlphaFoldDB" id="A0AAW2ZIY8"/>
<dbReference type="SUPFAM" id="SSF50475">
    <property type="entry name" value="FMN-binding split barrel"/>
    <property type="match status" value="1"/>
</dbReference>
<evidence type="ECO:0000256" key="5">
    <source>
        <dbReference type="ARBA" id="ARBA00022630"/>
    </source>
</evidence>
<evidence type="ECO:0000313" key="10">
    <source>
        <dbReference type="Proteomes" id="UP001431209"/>
    </source>
</evidence>
<keyword evidence="6" id="KW-0288">FMN</keyword>
<dbReference type="InterPro" id="IPR000659">
    <property type="entry name" value="Pyridox_Oxase"/>
</dbReference>
<keyword evidence="7" id="KW-0560">Oxidoreductase</keyword>
<comment type="pathway">
    <text evidence="2">Cofactor metabolism; pyridoxal 5'-phosphate salvage; pyridoxal 5'-phosphate from pyridoxamine 5'-phosphate: step 1/1.</text>
</comment>
<keyword evidence="5" id="KW-0285">Flavoprotein</keyword>
<comment type="cofactor">
    <cofactor evidence="1">
        <name>FMN</name>
        <dbReference type="ChEBI" id="CHEBI:58210"/>
    </cofactor>
</comment>
<dbReference type="PANTHER" id="PTHR10851:SF0">
    <property type="entry name" value="PYRIDOXINE-5'-PHOSPHATE OXIDASE"/>
    <property type="match status" value="1"/>
</dbReference>
<dbReference type="Pfam" id="PF01243">
    <property type="entry name" value="PNPOx_N"/>
    <property type="match status" value="1"/>
</dbReference>
<evidence type="ECO:0000256" key="1">
    <source>
        <dbReference type="ARBA" id="ARBA00001917"/>
    </source>
</evidence>
<dbReference type="GO" id="GO:0008615">
    <property type="term" value="P:pyridoxine biosynthetic process"/>
    <property type="evidence" value="ECO:0007669"/>
    <property type="project" value="InterPro"/>
</dbReference>
<accession>A0AAW2ZIY8</accession>